<evidence type="ECO:0000313" key="3">
    <source>
        <dbReference type="EMBL" id="MCG4611456.1"/>
    </source>
</evidence>
<dbReference type="PANTHER" id="PTHR43151:SF1">
    <property type="entry name" value="SSR2333 PROTEIN"/>
    <property type="match status" value="1"/>
</dbReference>
<organism evidence="3 4">
    <name type="scientific">Anaeromassilibacillus senegalensis</name>
    <dbReference type="NCBI Taxonomy" id="1673717"/>
    <lineage>
        <taxon>Bacteria</taxon>
        <taxon>Bacillati</taxon>
        <taxon>Bacillota</taxon>
        <taxon>Clostridia</taxon>
        <taxon>Eubacteriales</taxon>
        <taxon>Acutalibacteraceae</taxon>
        <taxon>Anaeromassilibacillus</taxon>
    </lineage>
</organism>
<protein>
    <submittedName>
        <fullName evidence="3">Ferrous iron transport protein A</fullName>
    </submittedName>
</protein>
<accession>A0ABS9MKW9</accession>
<evidence type="ECO:0000313" key="4">
    <source>
        <dbReference type="Proteomes" id="UP001298681"/>
    </source>
</evidence>
<dbReference type="InterPro" id="IPR007167">
    <property type="entry name" value="Fe-transptr_FeoA-like"/>
</dbReference>
<dbReference type="EMBL" id="JAKNHQ010000016">
    <property type="protein sequence ID" value="MCG4611456.1"/>
    <property type="molecule type" value="Genomic_DNA"/>
</dbReference>
<proteinExistence type="predicted"/>
<gene>
    <name evidence="3" type="ORF">L0P57_11015</name>
</gene>
<dbReference type="SUPFAM" id="SSF50037">
    <property type="entry name" value="C-terminal domain of transcriptional repressors"/>
    <property type="match status" value="1"/>
</dbReference>
<reference evidence="3 4" key="1">
    <citation type="submission" date="2022-01" db="EMBL/GenBank/DDBJ databases">
        <title>Collection of gut derived symbiotic bacterial strains cultured from healthy donors.</title>
        <authorList>
            <person name="Lin H."/>
            <person name="Kohout C."/>
            <person name="Waligurski E."/>
            <person name="Pamer E.G."/>
        </authorList>
    </citation>
    <scope>NUCLEOTIDE SEQUENCE [LARGE SCALE GENOMIC DNA]</scope>
    <source>
        <strain evidence="3 4">DFI.7.58</strain>
    </source>
</reference>
<dbReference type="Pfam" id="PF04023">
    <property type="entry name" value="FeoA"/>
    <property type="match status" value="1"/>
</dbReference>
<dbReference type="RefSeq" id="WP_237967028.1">
    <property type="nucleotide sequence ID" value="NZ_JAKNHQ010000016.1"/>
</dbReference>
<evidence type="ECO:0000259" key="2">
    <source>
        <dbReference type="SMART" id="SM00899"/>
    </source>
</evidence>
<dbReference type="Gene3D" id="2.30.30.90">
    <property type="match status" value="1"/>
</dbReference>
<feature type="domain" description="Ferrous iron transporter FeoA-like" evidence="2">
    <location>
        <begin position="25"/>
        <end position="94"/>
    </location>
</feature>
<sequence length="94" mass="9965">MLAKEAALHTPVQESPAPAAQVMLMPLAMAEAGKTVEVHAIRGKDEVRRFLHNLGFAEGAQVSVVSELNGNMIVNVKGTRVAISKSMASRILTA</sequence>
<dbReference type="PANTHER" id="PTHR43151">
    <property type="entry name" value="FEOA FAMILY PROTEIN"/>
    <property type="match status" value="1"/>
</dbReference>
<dbReference type="InterPro" id="IPR053184">
    <property type="entry name" value="FeoA-like"/>
</dbReference>
<dbReference type="Proteomes" id="UP001298681">
    <property type="component" value="Unassembled WGS sequence"/>
</dbReference>
<dbReference type="InterPro" id="IPR038157">
    <property type="entry name" value="FeoA_core_dom"/>
</dbReference>
<name>A0ABS9MKW9_9FIRM</name>
<dbReference type="SMART" id="SM00899">
    <property type="entry name" value="FeoA"/>
    <property type="match status" value="1"/>
</dbReference>
<comment type="caution">
    <text evidence="3">The sequence shown here is derived from an EMBL/GenBank/DDBJ whole genome shotgun (WGS) entry which is preliminary data.</text>
</comment>
<dbReference type="InterPro" id="IPR008988">
    <property type="entry name" value="Transcriptional_repressor_C"/>
</dbReference>
<evidence type="ECO:0000256" key="1">
    <source>
        <dbReference type="ARBA" id="ARBA00023004"/>
    </source>
</evidence>
<keyword evidence="1" id="KW-0408">Iron</keyword>
<keyword evidence="4" id="KW-1185">Reference proteome</keyword>